<dbReference type="InterPro" id="IPR022450">
    <property type="entry name" value="TsaD"/>
</dbReference>
<accession>D1B623</accession>
<dbReference type="InterPro" id="IPR000905">
    <property type="entry name" value="Gcp-like_dom"/>
</dbReference>
<evidence type="ECO:0000256" key="7">
    <source>
        <dbReference type="ARBA" id="ARBA00048117"/>
    </source>
</evidence>
<keyword evidence="3 8" id="KW-0819">tRNA processing</keyword>
<name>D1B623_THEAS</name>
<dbReference type="HOGENOM" id="CLU_023208_0_2_0"/>
<dbReference type="RefSeq" id="WP_012869975.1">
    <property type="nucleotide sequence ID" value="NC_013522.1"/>
</dbReference>
<evidence type="ECO:0000256" key="8">
    <source>
        <dbReference type="HAMAP-Rule" id="MF_01445"/>
    </source>
</evidence>
<proteinExistence type="inferred from homology"/>
<protein>
    <recommendedName>
        <fullName evidence="8">tRNA N6-adenosine threonylcarbamoyltransferase</fullName>
        <ecNumber evidence="8">2.3.1.234</ecNumber>
    </recommendedName>
    <alternativeName>
        <fullName evidence="8">N6-L-threonylcarbamoyladenine synthase</fullName>
        <shortName evidence="8">t(6)A synthase</shortName>
    </alternativeName>
    <alternativeName>
        <fullName evidence="8">t(6)A37 threonylcarbamoyladenosine biosynthesis protein TsaD</fullName>
    </alternativeName>
    <alternativeName>
        <fullName evidence="8">tRNA threonylcarbamoyladenosine biosynthesis protein TsaD</fullName>
    </alternativeName>
</protein>
<dbReference type="HAMAP" id="MF_01445">
    <property type="entry name" value="TsaD"/>
    <property type="match status" value="1"/>
</dbReference>
<dbReference type="SUPFAM" id="SSF53067">
    <property type="entry name" value="Actin-like ATPase domain"/>
    <property type="match status" value="2"/>
</dbReference>
<dbReference type="Pfam" id="PF00814">
    <property type="entry name" value="TsaD"/>
    <property type="match status" value="1"/>
</dbReference>
<dbReference type="GO" id="GO:0002949">
    <property type="term" value="P:tRNA threonylcarbamoyladenosine modification"/>
    <property type="evidence" value="ECO:0007669"/>
    <property type="project" value="UniProtKB-UniRule"/>
</dbReference>
<feature type="binding site" evidence="8">
    <location>
        <begin position="142"/>
        <end position="146"/>
    </location>
    <ligand>
        <name>substrate</name>
    </ligand>
</feature>
<keyword evidence="11" id="KW-1185">Reference proteome</keyword>
<dbReference type="NCBIfam" id="TIGR03723">
    <property type="entry name" value="T6A_TsaD_YgjD"/>
    <property type="match status" value="1"/>
</dbReference>
<dbReference type="GO" id="GO:0005737">
    <property type="term" value="C:cytoplasm"/>
    <property type="evidence" value="ECO:0007669"/>
    <property type="project" value="UniProtKB-SubCell"/>
</dbReference>
<comment type="subcellular location">
    <subcellularLocation>
        <location evidence="8">Cytoplasm</location>
    </subcellularLocation>
</comment>
<gene>
    <name evidence="8" type="primary">tsaD</name>
    <name evidence="10" type="ordered locus">Taci_1232</name>
</gene>
<comment type="similarity">
    <text evidence="8">Belongs to the KAE1 / TsaD family.</text>
</comment>
<dbReference type="Proteomes" id="UP000002030">
    <property type="component" value="Chromosome"/>
</dbReference>
<dbReference type="KEGG" id="tai:Taci_1232"/>
<keyword evidence="10" id="KW-0378">Hydrolase</keyword>
<feature type="binding site" evidence="8">
    <location>
        <position position="119"/>
    </location>
    <ligand>
        <name>Fe cation</name>
        <dbReference type="ChEBI" id="CHEBI:24875"/>
    </ligand>
</feature>
<sequence length="342" mass="36904">MTMDSPFLVLGIESSCDDTAVAVLEEPRRIRASLVMSQVEDHAPHGGVVPELASRRHQEAIMGLVRRCLWQAGVSNPMRQLSLIAVTAGPGLMGSLLVGVMAAKGLSQGWEVPIMGVNHMEGHLFANVLAHPDLKPPFLCLIVSGGHTEVHLVRSFGDYRLLGATRDDAVGEAYDKVAKMLGLGYPGGPVIDRLAREGDPDRYQLPVPFKGSSQVEFSFSGLKTAVLWLVRREGEALSVPDLCASFQRAAVESLVSKVKLAMNQTGVRTVAVSGGVAANRELRRRLEDLAGSSGGRVRVYLPPLELCTDNAAMVAAAGLWAYRRGVRDDLSFRADPSWELSR</sequence>
<feature type="binding site" evidence="8">
    <location>
        <position position="188"/>
    </location>
    <ligand>
        <name>substrate</name>
    </ligand>
</feature>
<dbReference type="Gene3D" id="3.30.420.40">
    <property type="match status" value="2"/>
</dbReference>
<evidence type="ECO:0000256" key="6">
    <source>
        <dbReference type="ARBA" id="ARBA00023315"/>
    </source>
</evidence>
<dbReference type="EC" id="2.3.1.234" evidence="8"/>
<dbReference type="GO" id="GO:0061711">
    <property type="term" value="F:tRNA N(6)-L-threonylcarbamoyladenine synthase activity"/>
    <property type="evidence" value="ECO:0007669"/>
    <property type="project" value="UniProtKB-EC"/>
</dbReference>
<dbReference type="PANTHER" id="PTHR11735">
    <property type="entry name" value="TRNA N6-ADENOSINE THREONYLCARBAMOYLTRANSFERASE"/>
    <property type="match status" value="1"/>
</dbReference>
<dbReference type="GO" id="GO:0005506">
    <property type="term" value="F:iron ion binding"/>
    <property type="evidence" value="ECO:0007669"/>
    <property type="project" value="UniProtKB-UniRule"/>
</dbReference>
<evidence type="ECO:0000256" key="1">
    <source>
        <dbReference type="ARBA" id="ARBA00022490"/>
    </source>
</evidence>
<dbReference type="GO" id="GO:0016787">
    <property type="term" value="F:hydrolase activity"/>
    <property type="evidence" value="ECO:0007669"/>
    <property type="project" value="UniProtKB-KW"/>
</dbReference>
<dbReference type="InterPro" id="IPR043129">
    <property type="entry name" value="ATPase_NBD"/>
</dbReference>
<dbReference type="NCBIfam" id="TIGR00329">
    <property type="entry name" value="gcp_kae1"/>
    <property type="match status" value="1"/>
</dbReference>
<feature type="binding site" evidence="8">
    <location>
        <position position="192"/>
    </location>
    <ligand>
        <name>substrate</name>
    </ligand>
</feature>
<comment type="function">
    <text evidence="8">Required for the formation of a threonylcarbamoyl group on adenosine at position 37 (t(6)A37) in tRNAs that read codons beginning with adenine. Is involved in the transfer of the threonylcarbamoyl moiety of threonylcarbamoyl-AMP (TC-AMP) to the N6 group of A37, together with TsaE and TsaB. TsaD likely plays a direct catalytic role in this reaction.</text>
</comment>
<dbReference type="PANTHER" id="PTHR11735:SF6">
    <property type="entry name" value="TRNA N6-ADENOSINE THREONYLCARBAMOYLTRANSFERASE, MITOCHONDRIAL"/>
    <property type="match status" value="1"/>
</dbReference>
<dbReference type="OrthoDB" id="9806197at2"/>
<organism evidence="10 11">
    <name type="scientific">Thermanaerovibrio acidaminovorans (strain ATCC 49978 / DSM 6589 / Su883)</name>
    <name type="common">Selenomonas acidaminovorans</name>
    <dbReference type="NCBI Taxonomy" id="525903"/>
    <lineage>
        <taxon>Bacteria</taxon>
        <taxon>Thermotogati</taxon>
        <taxon>Synergistota</taxon>
        <taxon>Synergistia</taxon>
        <taxon>Synergistales</taxon>
        <taxon>Synergistaceae</taxon>
        <taxon>Thermanaerovibrio</taxon>
    </lineage>
</organism>
<dbReference type="InterPro" id="IPR017861">
    <property type="entry name" value="KAE1/TsaD"/>
</dbReference>
<dbReference type="PRINTS" id="PR00789">
    <property type="entry name" value="OSIALOPTASE"/>
</dbReference>
<dbReference type="EnsemblBacteria" id="ACZ19464">
    <property type="protein sequence ID" value="ACZ19464"/>
    <property type="gene ID" value="Taci_1232"/>
</dbReference>
<dbReference type="AlphaFoldDB" id="D1B623"/>
<dbReference type="eggNOG" id="COG0533">
    <property type="taxonomic scope" value="Bacteria"/>
</dbReference>
<feature type="binding site" evidence="8">
    <location>
        <position position="123"/>
    </location>
    <ligand>
        <name>Fe cation</name>
        <dbReference type="ChEBI" id="CHEBI:24875"/>
    </ligand>
</feature>
<keyword evidence="2 8" id="KW-0808">Transferase</keyword>
<evidence type="ECO:0000259" key="9">
    <source>
        <dbReference type="Pfam" id="PF00814"/>
    </source>
</evidence>
<dbReference type="CDD" id="cd24133">
    <property type="entry name" value="ASKHA_NBD_TsaD_bac"/>
    <property type="match status" value="1"/>
</dbReference>
<keyword evidence="5 8" id="KW-0408">Iron</keyword>
<feature type="binding site" evidence="8">
    <location>
        <position position="279"/>
    </location>
    <ligand>
        <name>substrate</name>
    </ligand>
</feature>
<dbReference type="STRING" id="525903.Taci_1232"/>
<feature type="domain" description="Gcp-like" evidence="9">
    <location>
        <begin position="30"/>
        <end position="315"/>
    </location>
</feature>
<evidence type="ECO:0000256" key="3">
    <source>
        <dbReference type="ARBA" id="ARBA00022694"/>
    </source>
</evidence>
<feature type="binding site" evidence="8">
    <location>
        <position position="175"/>
    </location>
    <ligand>
        <name>substrate</name>
    </ligand>
</feature>
<dbReference type="FunFam" id="3.30.420.40:FF:000040">
    <property type="entry name" value="tRNA N6-adenosine threonylcarbamoyltransferase"/>
    <property type="match status" value="1"/>
</dbReference>
<keyword evidence="4 8" id="KW-0479">Metal-binding</keyword>
<evidence type="ECO:0000256" key="2">
    <source>
        <dbReference type="ARBA" id="ARBA00022679"/>
    </source>
</evidence>
<dbReference type="PATRIC" id="fig|525903.6.peg.1233"/>
<comment type="catalytic activity">
    <reaction evidence="7 8">
        <text>L-threonylcarbamoyladenylate + adenosine(37) in tRNA = N(6)-L-threonylcarbamoyladenosine(37) in tRNA + AMP + H(+)</text>
        <dbReference type="Rhea" id="RHEA:37059"/>
        <dbReference type="Rhea" id="RHEA-COMP:10162"/>
        <dbReference type="Rhea" id="RHEA-COMP:10163"/>
        <dbReference type="ChEBI" id="CHEBI:15378"/>
        <dbReference type="ChEBI" id="CHEBI:73682"/>
        <dbReference type="ChEBI" id="CHEBI:74411"/>
        <dbReference type="ChEBI" id="CHEBI:74418"/>
        <dbReference type="ChEBI" id="CHEBI:456215"/>
        <dbReference type="EC" id="2.3.1.234"/>
    </reaction>
</comment>
<dbReference type="FunFam" id="3.30.420.40:FF:000012">
    <property type="entry name" value="tRNA N6-adenosine threonylcarbamoyltransferase"/>
    <property type="match status" value="1"/>
</dbReference>
<keyword evidence="6 8" id="KW-0012">Acyltransferase</keyword>
<evidence type="ECO:0000256" key="5">
    <source>
        <dbReference type="ARBA" id="ARBA00023004"/>
    </source>
</evidence>
<reference evidence="10 11" key="1">
    <citation type="journal article" date="2009" name="Stand. Genomic Sci.">
        <title>Complete genome sequence of Thermanaerovibrio acidaminovorans type strain (Su883).</title>
        <authorList>
            <person name="Chovatia M."/>
            <person name="Sikorski J."/>
            <person name="Schroder M."/>
            <person name="Lapidus A."/>
            <person name="Nolan M."/>
            <person name="Tice H."/>
            <person name="Glavina Del Rio T."/>
            <person name="Copeland A."/>
            <person name="Cheng J.F."/>
            <person name="Lucas S."/>
            <person name="Chen F."/>
            <person name="Bruce D."/>
            <person name="Goodwin L."/>
            <person name="Pitluck S."/>
            <person name="Ivanova N."/>
            <person name="Mavromatis K."/>
            <person name="Ovchinnikova G."/>
            <person name="Pati A."/>
            <person name="Chen A."/>
            <person name="Palaniappan K."/>
            <person name="Land M."/>
            <person name="Hauser L."/>
            <person name="Chang Y.J."/>
            <person name="Jeffries C.D."/>
            <person name="Chain P."/>
            <person name="Saunders E."/>
            <person name="Detter J.C."/>
            <person name="Brettin T."/>
            <person name="Rohde M."/>
            <person name="Goker M."/>
            <person name="Spring S."/>
            <person name="Bristow J."/>
            <person name="Markowitz V."/>
            <person name="Hugenholtz P."/>
            <person name="Kyrpides N.C."/>
            <person name="Klenk H.P."/>
            <person name="Eisen J.A."/>
        </authorList>
    </citation>
    <scope>NUCLEOTIDE SEQUENCE [LARGE SCALE GENOMIC DNA]</scope>
    <source>
        <strain evidence="11">ATCC 49978 / DSM 6589 / Su883</strain>
    </source>
</reference>
<evidence type="ECO:0000313" key="11">
    <source>
        <dbReference type="Proteomes" id="UP000002030"/>
    </source>
</evidence>
<keyword evidence="1 8" id="KW-0963">Cytoplasm</keyword>
<evidence type="ECO:0000313" key="10">
    <source>
        <dbReference type="EMBL" id="ACZ19464.1"/>
    </source>
</evidence>
<dbReference type="EMBL" id="CP001818">
    <property type="protein sequence ID" value="ACZ19464.1"/>
    <property type="molecule type" value="Genomic_DNA"/>
</dbReference>
<evidence type="ECO:0000256" key="4">
    <source>
        <dbReference type="ARBA" id="ARBA00022723"/>
    </source>
</evidence>
<comment type="cofactor">
    <cofactor evidence="8">
        <name>Fe(2+)</name>
        <dbReference type="ChEBI" id="CHEBI:29033"/>
    </cofactor>
    <text evidence="8">Binds 1 Fe(2+) ion per subunit.</text>
</comment>
<feature type="binding site" evidence="8">
    <location>
        <position position="309"/>
    </location>
    <ligand>
        <name>Fe cation</name>
        <dbReference type="ChEBI" id="CHEBI:24875"/>
    </ligand>
</feature>